<dbReference type="Gene3D" id="3.40.50.300">
    <property type="entry name" value="P-loop containing nucleotide triphosphate hydrolases"/>
    <property type="match status" value="1"/>
</dbReference>
<keyword evidence="4" id="KW-0201">Cytochrome c-type biogenesis</keyword>
<sequence>MFQDLTFSVESGTALVVTGANGIGKSSLLRTLAGLVALTSGTIRLDGADEDKPPHEFAHYFGHQDAVKPALSVLENLGFWQSFAAPAEAESYLAQTMTPIGALDLLGIGHTAHLPTAYLSAGQKRRLSLARLLVTARPIWLMDEPTSALDKASEQQLLDLMDRHLAGGGLIVTATHTKLALARTQALHLEAQPVAASIAEDD</sequence>
<dbReference type="InterPro" id="IPR027417">
    <property type="entry name" value="P-loop_NTPase"/>
</dbReference>
<evidence type="ECO:0000256" key="2">
    <source>
        <dbReference type="ARBA" id="ARBA00022448"/>
    </source>
</evidence>
<dbReference type="PROSITE" id="PS50893">
    <property type="entry name" value="ABC_TRANSPORTER_2"/>
    <property type="match status" value="1"/>
</dbReference>
<keyword evidence="2" id="KW-0813">Transport</keyword>
<feature type="domain" description="ABC transporter" evidence="8">
    <location>
        <begin position="1"/>
        <end position="199"/>
    </location>
</feature>
<evidence type="ECO:0000256" key="1">
    <source>
        <dbReference type="ARBA" id="ARBA00005417"/>
    </source>
</evidence>
<comment type="caution">
    <text evidence="9">The sequence shown here is derived from an EMBL/GenBank/DDBJ whole genome shotgun (WGS) entry which is preliminary data.</text>
</comment>
<dbReference type="Pfam" id="PF00005">
    <property type="entry name" value="ABC_tran"/>
    <property type="match status" value="1"/>
</dbReference>
<evidence type="ECO:0000256" key="7">
    <source>
        <dbReference type="ARBA" id="ARBA00023136"/>
    </source>
</evidence>
<proteinExistence type="inferred from homology"/>
<dbReference type="InterPro" id="IPR005895">
    <property type="entry name" value="ABC_transptr_haem_export_CcmA"/>
</dbReference>
<comment type="similarity">
    <text evidence="1">Belongs to the ABC transporter superfamily.</text>
</comment>
<protein>
    <submittedName>
        <fullName evidence="9">Heme exporter protein A</fullName>
    </submittedName>
</protein>
<accession>A0ABY1PBJ1</accession>
<evidence type="ECO:0000256" key="4">
    <source>
        <dbReference type="ARBA" id="ARBA00022748"/>
    </source>
</evidence>
<dbReference type="NCBIfam" id="TIGR01189">
    <property type="entry name" value="ccmA"/>
    <property type="match status" value="1"/>
</dbReference>
<dbReference type="SUPFAM" id="SSF52540">
    <property type="entry name" value="P-loop containing nucleoside triphosphate hydrolases"/>
    <property type="match status" value="1"/>
</dbReference>
<keyword evidence="10" id="KW-1185">Reference proteome</keyword>
<evidence type="ECO:0000259" key="8">
    <source>
        <dbReference type="PROSITE" id="PS50893"/>
    </source>
</evidence>
<dbReference type="EMBL" id="FXTT01000004">
    <property type="protein sequence ID" value="SMP29157.1"/>
    <property type="molecule type" value="Genomic_DNA"/>
</dbReference>
<evidence type="ECO:0000313" key="9">
    <source>
        <dbReference type="EMBL" id="SMP29157.1"/>
    </source>
</evidence>
<reference evidence="9 10" key="1">
    <citation type="submission" date="2017-05" db="EMBL/GenBank/DDBJ databases">
        <authorList>
            <person name="Varghese N."/>
            <person name="Submissions S."/>
        </authorList>
    </citation>
    <scope>NUCLEOTIDE SEQUENCE [LARGE SCALE GENOMIC DNA]</scope>
    <source>
        <strain evidence="9 10">DSM 15949</strain>
    </source>
</reference>
<evidence type="ECO:0000256" key="5">
    <source>
        <dbReference type="ARBA" id="ARBA00022840"/>
    </source>
</evidence>
<organism evidence="9 10">
    <name type="scientific">Roseibium denhamense</name>
    <dbReference type="NCBI Taxonomy" id="76305"/>
    <lineage>
        <taxon>Bacteria</taxon>
        <taxon>Pseudomonadati</taxon>
        <taxon>Pseudomonadota</taxon>
        <taxon>Alphaproteobacteria</taxon>
        <taxon>Hyphomicrobiales</taxon>
        <taxon>Stappiaceae</taxon>
        <taxon>Roseibium</taxon>
    </lineage>
</organism>
<dbReference type="InterPro" id="IPR003593">
    <property type="entry name" value="AAA+_ATPase"/>
</dbReference>
<keyword evidence="7" id="KW-0472">Membrane</keyword>
<dbReference type="PANTHER" id="PTHR43499">
    <property type="entry name" value="ABC TRANSPORTER I FAMILY MEMBER 1"/>
    <property type="match status" value="1"/>
</dbReference>
<dbReference type="SMART" id="SM00382">
    <property type="entry name" value="AAA"/>
    <property type="match status" value="1"/>
</dbReference>
<keyword evidence="6" id="KW-1278">Translocase</keyword>
<dbReference type="PANTHER" id="PTHR43499:SF1">
    <property type="entry name" value="ABC TRANSPORTER I FAMILY MEMBER 1"/>
    <property type="match status" value="1"/>
</dbReference>
<keyword evidence="5" id="KW-0067">ATP-binding</keyword>
<evidence type="ECO:0000313" key="10">
    <source>
        <dbReference type="Proteomes" id="UP001157914"/>
    </source>
</evidence>
<name>A0ABY1PBJ1_9HYPH</name>
<evidence type="ECO:0000256" key="3">
    <source>
        <dbReference type="ARBA" id="ARBA00022741"/>
    </source>
</evidence>
<evidence type="ECO:0000256" key="6">
    <source>
        <dbReference type="ARBA" id="ARBA00022967"/>
    </source>
</evidence>
<dbReference type="InterPro" id="IPR003439">
    <property type="entry name" value="ABC_transporter-like_ATP-bd"/>
</dbReference>
<keyword evidence="3" id="KW-0547">Nucleotide-binding</keyword>
<gene>
    <name evidence="9" type="ORF">SAMN06265374_3062</name>
</gene>
<dbReference type="Proteomes" id="UP001157914">
    <property type="component" value="Unassembled WGS sequence"/>
</dbReference>
<dbReference type="PROSITE" id="PS00211">
    <property type="entry name" value="ABC_TRANSPORTER_1"/>
    <property type="match status" value="1"/>
</dbReference>
<dbReference type="InterPro" id="IPR017871">
    <property type="entry name" value="ABC_transporter-like_CS"/>
</dbReference>